<reference evidence="1" key="1">
    <citation type="journal article" date="2020" name="ISME J.">
        <title>Gammaproteobacteria mediating utilization of methyl-, sulfur- and petroleum organic compounds in deep ocean hydrothermal plumes.</title>
        <authorList>
            <person name="Zhou Z."/>
            <person name="Liu Y."/>
            <person name="Pan J."/>
            <person name="Cron B.R."/>
            <person name="Toner B.M."/>
            <person name="Anantharaman K."/>
            <person name="Breier J.A."/>
            <person name="Dick G.J."/>
            <person name="Li M."/>
        </authorList>
    </citation>
    <scope>NUCLEOTIDE SEQUENCE</scope>
    <source>
        <strain evidence="1">SZUA-1515</strain>
    </source>
</reference>
<organism evidence="1 2">
    <name type="scientific">Caldiarchaeum subterraneum</name>
    <dbReference type="NCBI Taxonomy" id="311458"/>
    <lineage>
        <taxon>Archaea</taxon>
        <taxon>Nitrososphaerota</taxon>
        <taxon>Candidatus Caldarchaeales</taxon>
        <taxon>Candidatus Caldarchaeaceae</taxon>
        <taxon>Candidatus Caldarchaeum</taxon>
    </lineage>
</organism>
<evidence type="ECO:0008006" key="3">
    <source>
        <dbReference type="Google" id="ProtNLM"/>
    </source>
</evidence>
<protein>
    <recommendedName>
        <fullName evidence="3">ArsR family transcriptional regulator</fullName>
    </recommendedName>
</protein>
<evidence type="ECO:0000313" key="1">
    <source>
        <dbReference type="EMBL" id="HIQ28974.1"/>
    </source>
</evidence>
<sequence length="63" mass="7329">MEALNRLGGKALEQNLLDELRKRGDEISLEELRKNLMRLEIHGFVRVLSLDAERKVVELIKKT</sequence>
<dbReference type="AlphaFoldDB" id="A0A832ZU17"/>
<dbReference type="EMBL" id="DQVM01000006">
    <property type="protein sequence ID" value="HIQ28974.1"/>
    <property type="molecule type" value="Genomic_DNA"/>
</dbReference>
<dbReference type="Proteomes" id="UP000608579">
    <property type="component" value="Unassembled WGS sequence"/>
</dbReference>
<proteinExistence type="predicted"/>
<evidence type="ECO:0000313" key="2">
    <source>
        <dbReference type="Proteomes" id="UP000608579"/>
    </source>
</evidence>
<accession>A0A832ZU17</accession>
<comment type="caution">
    <text evidence="1">The sequence shown here is derived from an EMBL/GenBank/DDBJ whole genome shotgun (WGS) entry which is preliminary data.</text>
</comment>
<gene>
    <name evidence="1" type="ORF">EYH45_00240</name>
</gene>
<name>A0A832ZU17_CALS0</name>